<dbReference type="PANTHER" id="PTHR10291">
    <property type="entry name" value="DEHYDRODOLICHYL DIPHOSPHATE SYNTHASE FAMILY MEMBER"/>
    <property type="match status" value="1"/>
</dbReference>
<evidence type="ECO:0000313" key="3">
    <source>
        <dbReference type="EMBL" id="PNG99519.1"/>
    </source>
</evidence>
<proteinExistence type="inferred from homology"/>
<dbReference type="AlphaFoldDB" id="A0A2J7ZH14"/>
<dbReference type="GO" id="GO:0005783">
    <property type="term" value="C:endoplasmic reticulum"/>
    <property type="evidence" value="ECO:0007669"/>
    <property type="project" value="TreeGrafter"/>
</dbReference>
<evidence type="ECO:0000256" key="2">
    <source>
        <dbReference type="ARBA" id="ARBA00022679"/>
    </source>
</evidence>
<feature type="non-terminal residue" evidence="3">
    <location>
        <position position="228"/>
    </location>
</feature>
<sequence length="228" mass="24437">DNGLAEREGIRMRIVGDLALPPPAVQGAAARLMRKTGALPRQRATLNVCFSYTSSEETVTAVHELQAAVRSGRLLPYDVCAEALRGSLRTGPDCPPVDLLLRTSGETRLSDFALWQAEHAQLCYLPTLWPDLSYADFAGAVLSYQGAARALAALRRAAEARLRQAAGFGAGEGEREGEEPPLPAGRGLALALRVRLRLAPRRGLPPPPLAGLWLRLRLPLLPRGAGLA</sequence>
<comment type="similarity">
    <text evidence="1">Belongs to the UPP synthase family.</text>
</comment>
<dbReference type="OrthoDB" id="4173905at2759"/>
<dbReference type="GO" id="GO:0016094">
    <property type="term" value="P:polyprenol biosynthetic process"/>
    <property type="evidence" value="ECO:0007669"/>
    <property type="project" value="TreeGrafter"/>
</dbReference>
<name>A0A2J7ZH14_9CHLO</name>
<dbReference type="GO" id="GO:0045547">
    <property type="term" value="F:ditrans,polycis-polyprenyl diphosphate synthase [(2E,6E)-farnesyl diphosphate specific] activity"/>
    <property type="evidence" value="ECO:0007669"/>
    <property type="project" value="TreeGrafter"/>
</dbReference>
<dbReference type="EMBL" id="PGGS01002701">
    <property type="protein sequence ID" value="PNG99519.1"/>
    <property type="molecule type" value="Genomic_DNA"/>
</dbReference>
<protein>
    <submittedName>
        <fullName evidence="3">Dehydrodolichyl diphosphate synthase</fullName>
    </submittedName>
</protein>
<dbReference type="InterPro" id="IPR036424">
    <property type="entry name" value="UPP_synth-like_sf"/>
</dbReference>
<feature type="non-terminal residue" evidence="3">
    <location>
        <position position="1"/>
    </location>
</feature>
<reference evidence="3 4" key="1">
    <citation type="journal article" date="2017" name="Mol. Biol. Evol.">
        <title>The 4-celled Tetrabaena socialis nuclear genome reveals the essential components for genetic control of cell number at the origin of multicellularity in the volvocine lineage.</title>
        <authorList>
            <person name="Featherston J."/>
            <person name="Arakaki Y."/>
            <person name="Hanschen E.R."/>
            <person name="Ferris P.J."/>
            <person name="Michod R.E."/>
            <person name="Olson B.J.S.C."/>
            <person name="Nozaki H."/>
            <person name="Durand P.M."/>
        </authorList>
    </citation>
    <scope>NUCLEOTIDE SEQUENCE [LARGE SCALE GENOMIC DNA]</scope>
    <source>
        <strain evidence="3 4">NIES-571</strain>
    </source>
</reference>
<dbReference type="Gene3D" id="3.40.1180.10">
    <property type="entry name" value="Decaprenyl diphosphate synthase-like"/>
    <property type="match status" value="1"/>
</dbReference>
<organism evidence="3 4">
    <name type="scientific">Tetrabaena socialis</name>
    <dbReference type="NCBI Taxonomy" id="47790"/>
    <lineage>
        <taxon>Eukaryota</taxon>
        <taxon>Viridiplantae</taxon>
        <taxon>Chlorophyta</taxon>
        <taxon>core chlorophytes</taxon>
        <taxon>Chlorophyceae</taxon>
        <taxon>CS clade</taxon>
        <taxon>Chlamydomonadales</taxon>
        <taxon>Tetrabaenaceae</taxon>
        <taxon>Tetrabaena</taxon>
    </lineage>
</organism>
<evidence type="ECO:0000313" key="4">
    <source>
        <dbReference type="Proteomes" id="UP000236333"/>
    </source>
</evidence>
<dbReference type="SUPFAM" id="SSF64005">
    <property type="entry name" value="Undecaprenyl diphosphate synthase"/>
    <property type="match status" value="1"/>
</dbReference>
<dbReference type="InterPro" id="IPR001441">
    <property type="entry name" value="UPP_synth-like"/>
</dbReference>
<keyword evidence="2" id="KW-0808">Transferase</keyword>
<keyword evidence="4" id="KW-1185">Reference proteome</keyword>
<comment type="caution">
    <text evidence="3">The sequence shown here is derived from an EMBL/GenBank/DDBJ whole genome shotgun (WGS) entry which is preliminary data.</text>
</comment>
<gene>
    <name evidence="3" type="ORF">TSOC_014699</name>
</gene>
<accession>A0A2J7ZH14</accession>
<dbReference type="Proteomes" id="UP000236333">
    <property type="component" value="Unassembled WGS sequence"/>
</dbReference>
<dbReference type="PANTHER" id="PTHR10291:SF43">
    <property type="entry name" value="DEHYDRODOLICHYL DIPHOSPHATE SYNTHASE COMPLEX SUBUNIT DHDDS"/>
    <property type="match status" value="1"/>
</dbReference>
<evidence type="ECO:0000256" key="1">
    <source>
        <dbReference type="ARBA" id="ARBA00005432"/>
    </source>
</evidence>
<dbReference type="Pfam" id="PF01255">
    <property type="entry name" value="Prenyltransf"/>
    <property type="match status" value="1"/>
</dbReference>